<sequence length="46" mass="5102">MHMKNTYQSMGQQACDLAFLPPQQAALFAPNPSARVYNGGMFSFFS</sequence>
<dbReference type="Gramene" id="AET5Gv20021400.16">
    <property type="protein sequence ID" value="AET5Gv20021400.16"/>
    <property type="gene ID" value="AET5Gv20021400"/>
</dbReference>
<protein>
    <submittedName>
        <fullName evidence="1">Uncharacterized protein</fullName>
    </submittedName>
</protein>
<organism evidence="1 2">
    <name type="scientific">Aegilops tauschii subsp. strangulata</name>
    <name type="common">Goatgrass</name>
    <dbReference type="NCBI Taxonomy" id="200361"/>
    <lineage>
        <taxon>Eukaryota</taxon>
        <taxon>Viridiplantae</taxon>
        <taxon>Streptophyta</taxon>
        <taxon>Embryophyta</taxon>
        <taxon>Tracheophyta</taxon>
        <taxon>Spermatophyta</taxon>
        <taxon>Magnoliopsida</taxon>
        <taxon>Liliopsida</taxon>
        <taxon>Poales</taxon>
        <taxon>Poaceae</taxon>
        <taxon>BOP clade</taxon>
        <taxon>Pooideae</taxon>
        <taxon>Triticodae</taxon>
        <taxon>Triticeae</taxon>
        <taxon>Triticinae</taxon>
        <taxon>Aegilops</taxon>
    </lineage>
</organism>
<reference evidence="1" key="4">
    <citation type="submission" date="2019-03" db="UniProtKB">
        <authorList>
            <consortium name="EnsemblPlants"/>
        </authorList>
    </citation>
    <scope>IDENTIFICATION</scope>
</reference>
<reference evidence="1" key="5">
    <citation type="journal article" date="2021" name="G3 (Bethesda)">
        <title>Aegilops tauschii genome assembly Aet v5.0 features greater sequence contiguity and improved annotation.</title>
        <authorList>
            <person name="Wang L."/>
            <person name="Zhu T."/>
            <person name="Rodriguez J.C."/>
            <person name="Deal K.R."/>
            <person name="Dubcovsky J."/>
            <person name="McGuire P.E."/>
            <person name="Lux T."/>
            <person name="Spannagl M."/>
            <person name="Mayer K.F.X."/>
            <person name="Baldrich P."/>
            <person name="Meyers B.C."/>
            <person name="Huo N."/>
            <person name="Gu Y.Q."/>
            <person name="Zhou H."/>
            <person name="Devos K.M."/>
            <person name="Bennetzen J.L."/>
            <person name="Unver T."/>
            <person name="Budak H."/>
            <person name="Gulick P.J."/>
            <person name="Galiba G."/>
            <person name="Kalapos B."/>
            <person name="Nelson D.R."/>
            <person name="Li P."/>
            <person name="You F.M."/>
            <person name="Luo M.C."/>
            <person name="Dvorak J."/>
        </authorList>
    </citation>
    <scope>NUCLEOTIDE SEQUENCE [LARGE SCALE GENOMIC DNA]</scope>
    <source>
        <strain evidence="1">cv. AL8/78</strain>
    </source>
</reference>
<proteinExistence type="predicted"/>
<accession>A0A453JFP8</accession>
<reference evidence="2" key="1">
    <citation type="journal article" date="2014" name="Science">
        <title>Ancient hybridizations among the ancestral genomes of bread wheat.</title>
        <authorList>
            <consortium name="International Wheat Genome Sequencing Consortium,"/>
            <person name="Marcussen T."/>
            <person name="Sandve S.R."/>
            <person name="Heier L."/>
            <person name="Spannagl M."/>
            <person name="Pfeifer M."/>
            <person name="Jakobsen K.S."/>
            <person name="Wulff B.B."/>
            <person name="Steuernagel B."/>
            <person name="Mayer K.F."/>
            <person name="Olsen O.A."/>
        </authorList>
    </citation>
    <scope>NUCLEOTIDE SEQUENCE [LARGE SCALE GENOMIC DNA]</scope>
    <source>
        <strain evidence="2">cv. AL8/78</strain>
    </source>
</reference>
<reference evidence="2" key="2">
    <citation type="journal article" date="2017" name="Nat. Plants">
        <title>The Aegilops tauschii genome reveals multiple impacts of transposons.</title>
        <authorList>
            <person name="Zhao G."/>
            <person name="Zou C."/>
            <person name="Li K."/>
            <person name="Wang K."/>
            <person name="Li T."/>
            <person name="Gao L."/>
            <person name="Zhang X."/>
            <person name="Wang H."/>
            <person name="Yang Z."/>
            <person name="Liu X."/>
            <person name="Jiang W."/>
            <person name="Mao L."/>
            <person name="Kong X."/>
            <person name="Jiao Y."/>
            <person name="Jia J."/>
        </authorList>
    </citation>
    <scope>NUCLEOTIDE SEQUENCE [LARGE SCALE GENOMIC DNA]</scope>
    <source>
        <strain evidence="2">cv. AL8/78</strain>
    </source>
</reference>
<keyword evidence="2" id="KW-1185">Reference proteome</keyword>
<dbReference type="EnsemblPlants" id="AET5Gv20021400.16">
    <property type="protein sequence ID" value="AET5Gv20021400.16"/>
    <property type="gene ID" value="AET5Gv20021400"/>
</dbReference>
<reference evidence="1" key="3">
    <citation type="journal article" date="2017" name="Nature">
        <title>Genome sequence of the progenitor of the wheat D genome Aegilops tauschii.</title>
        <authorList>
            <person name="Luo M.C."/>
            <person name="Gu Y.Q."/>
            <person name="Puiu D."/>
            <person name="Wang H."/>
            <person name="Twardziok S.O."/>
            <person name="Deal K.R."/>
            <person name="Huo N."/>
            <person name="Zhu T."/>
            <person name="Wang L."/>
            <person name="Wang Y."/>
            <person name="McGuire P.E."/>
            <person name="Liu S."/>
            <person name="Long H."/>
            <person name="Ramasamy R.K."/>
            <person name="Rodriguez J.C."/>
            <person name="Van S.L."/>
            <person name="Yuan L."/>
            <person name="Wang Z."/>
            <person name="Xia Z."/>
            <person name="Xiao L."/>
            <person name="Anderson O.D."/>
            <person name="Ouyang S."/>
            <person name="Liang Y."/>
            <person name="Zimin A.V."/>
            <person name="Pertea G."/>
            <person name="Qi P."/>
            <person name="Bennetzen J.L."/>
            <person name="Dai X."/>
            <person name="Dawson M.W."/>
            <person name="Muller H.G."/>
            <person name="Kugler K."/>
            <person name="Rivarola-Duarte L."/>
            <person name="Spannagl M."/>
            <person name="Mayer K.F.X."/>
            <person name="Lu F.H."/>
            <person name="Bevan M.W."/>
            <person name="Leroy P."/>
            <person name="Li P."/>
            <person name="You F.M."/>
            <person name="Sun Q."/>
            <person name="Liu Z."/>
            <person name="Lyons E."/>
            <person name="Wicker T."/>
            <person name="Salzberg S.L."/>
            <person name="Devos K.M."/>
            <person name="Dvorak J."/>
        </authorList>
    </citation>
    <scope>NUCLEOTIDE SEQUENCE [LARGE SCALE GENOMIC DNA]</scope>
    <source>
        <strain evidence="1">cv. AL8/78</strain>
    </source>
</reference>
<evidence type="ECO:0000313" key="2">
    <source>
        <dbReference type="Proteomes" id="UP000015105"/>
    </source>
</evidence>
<dbReference type="Proteomes" id="UP000015105">
    <property type="component" value="Chromosome 5D"/>
</dbReference>
<evidence type="ECO:0000313" key="1">
    <source>
        <dbReference type="EnsemblPlants" id="AET5Gv20021400.16"/>
    </source>
</evidence>
<dbReference type="AlphaFoldDB" id="A0A453JFP8"/>
<name>A0A453JFP8_AEGTS</name>